<name>A0A510E0M3_9CREN</name>
<accession>A0A510E0M3</accession>
<organism evidence="1 2">
    <name type="scientific">Sulfuracidifex tepidarius</name>
    <dbReference type="NCBI Taxonomy" id="1294262"/>
    <lineage>
        <taxon>Archaea</taxon>
        <taxon>Thermoproteota</taxon>
        <taxon>Thermoprotei</taxon>
        <taxon>Sulfolobales</taxon>
        <taxon>Sulfolobaceae</taxon>
        <taxon>Sulfuracidifex</taxon>
    </lineage>
</organism>
<reference evidence="2" key="1">
    <citation type="submission" date="2018-09" db="EMBL/GenBank/DDBJ databases">
        <title>Complete Genome Sequencing of Sulfolobus sp. JCM 16834.</title>
        <authorList>
            <person name="Kato S."/>
            <person name="Itoh T."/>
            <person name="Ohkuma M."/>
        </authorList>
    </citation>
    <scope>NUCLEOTIDE SEQUENCE [LARGE SCALE GENOMIC DNA]</scope>
    <source>
        <strain evidence="2">IC-007</strain>
    </source>
</reference>
<sequence length="52" mass="6413">MLRKNDAKREREKGKSERLRGLVWTYFSYVDERECVDSTDIYIYIYIYTILI</sequence>
<evidence type="ECO:0000313" key="1">
    <source>
        <dbReference type="EMBL" id="BBG26045.1"/>
    </source>
</evidence>
<dbReference type="Proteomes" id="UP000325030">
    <property type="component" value="Chromosome"/>
</dbReference>
<dbReference type="EMBL" id="AP018930">
    <property type="protein sequence ID" value="BBG26045.1"/>
    <property type="molecule type" value="Genomic_DNA"/>
</dbReference>
<protein>
    <submittedName>
        <fullName evidence="1">Uncharacterized protein</fullName>
    </submittedName>
</protein>
<evidence type="ECO:0000313" key="2">
    <source>
        <dbReference type="Proteomes" id="UP000325030"/>
    </source>
</evidence>
<gene>
    <name evidence="1" type="ORF">IC007_0550</name>
</gene>
<proteinExistence type="predicted"/>
<dbReference type="AlphaFoldDB" id="A0A510E0M3"/>